<dbReference type="SUPFAM" id="SSF47413">
    <property type="entry name" value="lambda repressor-like DNA-binding domains"/>
    <property type="match status" value="1"/>
</dbReference>
<proteinExistence type="predicted"/>
<dbReference type="SMART" id="SM00530">
    <property type="entry name" value="HTH_XRE"/>
    <property type="match status" value="1"/>
</dbReference>
<accession>A0ABS1DQR2</accession>
<dbReference type="InterPro" id="IPR010982">
    <property type="entry name" value="Lambda_DNA-bd_dom_sf"/>
</dbReference>
<reference evidence="2" key="2">
    <citation type="journal article" date="2020" name="Microorganisms">
        <title>Osmotic Adaptation and Compatible Solute Biosynthesis of Phototrophic Bacteria as Revealed from Genome Analyses.</title>
        <authorList>
            <person name="Imhoff J.F."/>
            <person name="Rahn T."/>
            <person name="Kunzel S."/>
            <person name="Keller A."/>
            <person name="Neulinger S.C."/>
        </authorList>
    </citation>
    <scope>NUCLEOTIDE SEQUENCE</scope>
    <source>
        <strain evidence="2">IM 151</strain>
    </source>
</reference>
<gene>
    <name evidence="2" type="ORF">CKO43_00650</name>
</gene>
<dbReference type="EMBL" id="NRRU01000001">
    <property type="protein sequence ID" value="MBK1711285.1"/>
    <property type="molecule type" value="Genomic_DNA"/>
</dbReference>
<evidence type="ECO:0000313" key="3">
    <source>
        <dbReference type="Proteomes" id="UP001041814"/>
    </source>
</evidence>
<dbReference type="PROSITE" id="PS50943">
    <property type="entry name" value="HTH_CROC1"/>
    <property type="match status" value="1"/>
</dbReference>
<feature type="domain" description="HTH cro/C1-type" evidence="1">
    <location>
        <begin position="8"/>
        <end position="52"/>
    </location>
</feature>
<dbReference type="InterPro" id="IPR001387">
    <property type="entry name" value="Cro/C1-type_HTH"/>
</dbReference>
<dbReference type="RefSeq" id="WP_200377506.1">
    <property type="nucleotide sequence ID" value="NZ_NRRU01000001.1"/>
</dbReference>
<evidence type="ECO:0000259" key="1">
    <source>
        <dbReference type="PROSITE" id="PS50943"/>
    </source>
</evidence>
<reference evidence="2" key="1">
    <citation type="submission" date="2017-08" db="EMBL/GenBank/DDBJ databases">
        <authorList>
            <person name="Imhoff J.F."/>
            <person name="Rahn T."/>
            <person name="Kuenzel S."/>
            <person name="Neulinger S.C."/>
        </authorList>
    </citation>
    <scope>NUCLEOTIDE SEQUENCE</scope>
    <source>
        <strain evidence="2">IM 151</strain>
    </source>
</reference>
<organism evidence="2 3">
    <name type="scientific">Rubrivivax gelatinosus</name>
    <name type="common">Rhodocyclus gelatinosus</name>
    <name type="synonym">Rhodopseudomonas gelatinosa</name>
    <dbReference type="NCBI Taxonomy" id="28068"/>
    <lineage>
        <taxon>Bacteria</taxon>
        <taxon>Pseudomonadati</taxon>
        <taxon>Pseudomonadota</taxon>
        <taxon>Betaproteobacteria</taxon>
        <taxon>Burkholderiales</taxon>
        <taxon>Sphaerotilaceae</taxon>
        <taxon>Rubrivivax</taxon>
    </lineage>
</organism>
<keyword evidence="3" id="KW-1185">Reference proteome</keyword>
<comment type="caution">
    <text evidence="2">The sequence shown here is derived from an EMBL/GenBank/DDBJ whole genome shotgun (WGS) entry which is preliminary data.</text>
</comment>
<dbReference type="CDD" id="cd00093">
    <property type="entry name" value="HTH_XRE"/>
    <property type="match status" value="1"/>
</dbReference>
<sequence length="109" mass="11834">MSDLADRLREERARLGLTQTEFGALGHVSKDAQLRYERGDRVPDAAYLAAVAGHGVDVLYVVTGVRSATFSDRLSSEQVSLLEHYAAATEEGKAAVRYVLTALAQVAKR</sequence>
<name>A0ABS1DQR2_RUBGE</name>
<protein>
    <recommendedName>
        <fullName evidence="1">HTH cro/C1-type domain-containing protein</fullName>
    </recommendedName>
</protein>
<dbReference type="Pfam" id="PF13560">
    <property type="entry name" value="HTH_31"/>
    <property type="match status" value="1"/>
</dbReference>
<evidence type="ECO:0000313" key="2">
    <source>
        <dbReference type="EMBL" id="MBK1711285.1"/>
    </source>
</evidence>
<dbReference type="Gene3D" id="1.10.260.40">
    <property type="entry name" value="lambda repressor-like DNA-binding domains"/>
    <property type="match status" value="1"/>
</dbReference>
<dbReference type="Proteomes" id="UP001041814">
    <property type="component" value="Unassembled WGS sequence"/>
</dbReference>